<protein>
    <recommendedName>
        <fullName evidence="3">TraU protein</fullName>
    </recommendedName>
</protein>
<reference evidence="1 2" key="1">
    <citation type="submission" date="2018-08" db="EMBL/GenBank/DDBJ databases">
        <title>Recombination of ecologically and evolutionarily significant loci maintains genetic cohesion in the Pseudomonas syringae species complex.</title>
        <authorList>
            <person name="Dillon M."/>
            <person name="Thakur S."/>
            <person name="Almeida R.N.D."/>
            <person name="Weir B.S."/>
            <person name="Guttman D.S."/>
        </authorList>
    </citation>
    <scope>NUCLEOTIDE SEQUENCE [LARGE SCALE GENOMIC DNA]</scope>
    <source>
        <strain evidence="1 2">ICMP 14479</strain>
    </source>
</reference>
<dbReference type="EMBL" id="RBUA01001466">
    <property type="protein sequence ID" value="RMU42579.1"/>
    <property type="molecule type" value="Genomic_DNA"/>
</dbReference>
<evidence type="ECO:0000313" key="2">
    <source>
        <dbReference type="Proteomes" id="UP000280395"/>
    </source>
</evidence>
<gene>
    <name evidence="1" type="ORF">ALP29_02855</name>
</gene>
<comment type="caution">
    <text evidence="1">The sequence shown here is derived from an EMBL/GenBank/DDBJ whole genome shotgun (WGS) entry which is preliminary data.</text>
</comment>
<organism evidence="1 2">
    <name type="scientific">Pseudomonas syringae pv. avii</name>
    <dbReference type="NCBI Taxonomy" id="663959"/>
    <lineage>
        <taxon>Bacteria</taxon>
        <taxon>Pseudomonadati</taxon>
        <taxon>Pseudomonadota</taxon>
        <taxon>Gammaproteobacteria</taxon>
        <taxon>Pseudomonadales</taxon>
        <taxon>Pseudomonadaceae</taxon>
        <taxon>Pseudomonas</taxon>
        <taxon>Pseudomonas syringae</taxon>
    </lineage>
</organism>
<dbReference type="AlphaFoldDB" id="A0A3M5U9N8"/>
<evidence type="ECO:0000313" key="1">
    <source>
        <dbReference type="EMBL" id="RMU42579.1"/>
    </source>
</evidence>
<accession>A0A3M5U9N8</accession>
<evidence type="ECO:0008006" key="3">
    <source>
        <dbReference type="Google" id="ProtNLM"/>
    </source>
</evidence>
<sequence>GVFRIKGGGTLARILKNAMGPLELWALGSSPTDSALRRLLYDAVGGATARAILAEAFPQGTAEKLIALRQKQAGEADSNNVIRTLANELIKRRGYNL</sequence>
<dbReference type="RefSeq" id="WP_183146294.1">
    <property type="nucleotide sequence ID" value="NZ_RBUA01000220.1"/>
</dbReference>
<dbReference type="Proteomes" id="UP000280395">
    <property type="component" value="Unassembled WGS sequence"/>
</dbReference>
<feature type="non-terminal residue" evidence="1">
    <location>
        <position position="1"/>
    </location>
</feature>
<name>A0A3M5U9N8_PSESX</name>
<proteinExistence type="predicted"/>